<keyword evidence="1" id="KW-0378">Hydrolase</keyword>
<keyword evidence="1" id="KW-0540">Nuclease</keyword>
<dbReference type="REBASE" id="2143">
    <property type="entry name" value="XmnI"/>
</dbReference>
<dbReference type="Pfam" id="PF09567">
    <property type="entry name" value="RE_MamI"/>
    <property type="match status" value="1"/>
</dbReference>
<keyword evidence="1" id="KW-0255">Endonuclease</keyword>
<dbReference type="GO" id="GO:0009036">
    <property type="term" value="F:type II site-specific deoxyribonuclease activity"/>
    <property type="evidence" value="ECO:0007669"/>
    <property type="project" value="InterPro"/>
</dbReference>
<gene>
    <name evidence="1" type="primary">xmnIR</name>
</gene>
<dbReference type="GO" id="GO:0003677">
    <property type="term" value="F:DNA binding"/>
    <property type="evidence" value="ECO:0007669"/>
    <property type="project" value="InterPro"/>
</dbReference>
<protein>
    <submittedName>
        <fullName evidence="1">XmnI restriction endonuclease</fullName>
    </submittedName>
</protein>
<dbReference type="GO" id="GO:0009307">
    <property type="term" value="P:DNA restriction-modification system"/>
    <property type="evidence" value="ECO:0007669"/>
    <property type="project" value="InterPro"/>
</dbReference>
<reference evidence="1" key="1">
    <citation type="journal article" date="1996" name="Gene">
        <title>The XmnI restriction-modification system: cloning, expression, sequence organization and similarity between the R and M genes.</title>
        <authorList>
            <person name="Nwankwo D.O."/>
            <person name="Lynch J.J."/>
            <person name="Moran L.S."/>
            <person name="Fomenkov A."/>
            <person name="Slatko B.E."/>
        </authorList>
    </citation>
    <scope>NUCLEOTIDE SEQUENCE</scope>
    <source>
        <strain evidence="1">7AS1</strain>
    </source>
</reference>
<sequence length="319" mass="35271">MTIPTLGSLESSEELIKDLYVDLRKRISVWAAVTKQTAQARMGYIGQHLVSVVTGYPGGRSGARGKDLVLPNDEFAEIKTCYRVDQLGKCNDCGSGVSALELECPSCASANIKRNDDSKWLIGIQHDAEFAEVLKPKHYYLVLFDFTDLRRPDTIRASIWRVDSLSPGFAYCLIDYYKNIKSASKSGAPFNLWPFQLKFELMRPLLIYQSFILPDNTIQTRVFPGHQPAEHYPLSPLTTFSRSQNLTAGKVREFAARLEVELPINASKAVLLKTAQDAITARKLDSDVVVDALAHPLCDGDCAAFSWTASFDAPADGGS</sequence>
<proteinExistence type="predicted"/>
<dbReference type="InterPro" id="IPR019067">
    <property type="entry name" value="Restrct_endonuc_II_MamI"/>
</dbReference>
<accession>Q56789</accession>
<name>Q56789_XANMN</name>
<evidence type="ECO:0000313" key="1">
    <source>
        <dbReference type="EMBL" id="AAC44404.1"/>
    </source>
</evidence>
<organism evidence="1">
    <name type="scientific">Xanthomonas manihotis</name>
    <dbReference type="NCBI Taxonomy" id="43353"/>
    <lineage>
        <taxon>Bacteria</taxon>
        <taxon>Pseudomonadati</taxon>
        <taxon>Pseudomonadota</taxon>
        <taxon>Gammaproteobacteria</taxon>
        <taxon>Lysobacterales</taxon>
        <taxon>Lysobacteraceae</taxon>
        <taxon>Xanthomonas</taxon>
    </lineage>
</organism>
<dbReference type="AlphaFoldDB" id="Q56789"/>
<dbReference type="PIR" id="JC4926">
    <property type="entry name" value="JC4926"/>
</dbReference>
<dbReference type="EMBL" id="U44748">
    <property type="protein sequence ID" value="AAC44404.1"/>
    <property type="molecule type" value="Genomic_DNA"/>
</dbReference>